<accession>A0ABY7M4Z9</accession>
<dbReference type="InterPro" id="IPR015300">
    <property type="entry name" value="DNA-bd_pseudobarrel_sf"/>
</dbReference>
<protein>
    <submittedName>
        <fullName evidence="2">Uncharacterized protein</fullName>
    </submittedName>
</protein>
<feature type="transmembrane region" description="Helical" evidence="1">
    <location>
        <begin position="127"/>
        <end position="147"/>
    </location>
</feature>
<dbReference type="Gene3D" id="2.40.330.10">
    <property type="entry name" value="DNA-binding pseudobarrel domain"/>
    <property type="match status" value="1"/>
</dbReference>
<dbReference type="Proteomes" id="UP001212803">
    <property type="component" value="Chromosome"/>
</dbReference>
<dbReference type="RefSeq" id="WP_270055242.1">
    <property type="nucleotide sequence ID" value="NZ_CP115149.1"/>
</dbReference>
<sequence>MKVKRWGAGAAAPAGRLDLLVHTGLIYPIPRRSNPIGETEVLYFVLQPNETGQTGSHQTGEVHVRREQVGEFLPHLRHFGKETHNRVFWAFHAQRAEWGQVTYTCFGARYTPEERLRRFPPTWRSEFVAGRVLVLVAMGPVAILYLLDPVNPDSWPPGLIEVCKVVRDNGRTFGRVRVTGPDFVPADWLIAHLFALR</sequence>
<keyword evidence="1" id="KW-0812">Transmembrane</keyword>
<reference evidence="2 3" key="1">
    <citation type="journal article" date="2023" name="ISME J.">
        <title>Thermophilic Dehalococcoidia with unusual traits shed light on an unexpected past.</title>
        <authorList>
            <person name="Palmer M."/>
            <person name="Covington J.K."/>
            <person name="Zhou E.M."/>
            <person name="Thomas S.C."/>
            <person name="Habib N."/>
            <person name="Seymour C.O."/>
            <person name="Lai D."/>
            <person name="Johnston J."/>
            <person name="Hashimi A."/>
            <person name="Jiao J.Y."/>
            <person name="Muok A.R."/>
            <person name="Liu L."/>
            <person name="Xian W.D."/>
            <person name="Zhi X.Y."/>
            <person name="Li M.M."/>
            <person name="Silva L.P."/>
            <person name="Bowen B.P."/>
            <person name="Louie K."/>
            <person name="Briegel A."/>
            <person name="Pett-Ridge J."/>
            <person name="Weber P.K."/>
            <person name="Tocheva E.I."/>
            <person name="Woyke T."/>
            <person name="Northen T.R."/>
            <person name="Mayali X."/>
            <person name="Li W.J."/>
            <person name="Hedlund B.P."/>
        </authorList>
    </citation>
    <scope>NUCLEOTIDE SEQUENCE [LARGE SCALE GENOMIC DNA]</scope>
    <source>
        <strain evidence="2 3">YIM 72310</strain>
    </source>
</reference>
<organism evidence="2 3">
    <name type="scientific">Tepidiforma flava</name>
    <dbReference type="NCBI Taxonomy" id="3004094"/>
    <lineage>
        <taxon>Bacteria</taxon>
        <taxon>Bacillati</taxon>
        <taxon>Chloroflexota</taxon>
        <taxon>Tepidiformia</taxon>
        <taxon>Tepidiformales</taxon>
        <taxon>Tepidiformaceae</taxon>
        <taxon>Tepidiforma</taxon>
    </lineage>
</organism>
<proteinExistence type="predicted"/>
<keyword evidence="3" id="KW-1185">Reference proteome</keyword>
<keyword evidence="1" id="KW-1133">Transmembrane helix</keyword>
<evidence type="ECO:0000313" key="3">
    <source>
        <dbReference type="Proteomes" id="UP001212803"/>
    </source>
</evidence>
<dbReference type="EMBL" id="CP115149">
    <property type="protein sequence ID" value="WBL34713.1"/>
    <property type="molecule type" value="Genomic_DNA"/>
</dbReference>
<evidence type="ECO:0000313" key="2">
    <source>
        <dbReference type="EMBL" id="WBL34713.1"/>
    </source>
</evidence>
<evidence type="ECO:0000256" key="1">
    <source>
        <dbReference type="SAM" id="Phobius"/>
    </source>
</evidence>
<keyword evidence="1" id="KW-0472">Membrane</keyword>
<gene>
    <name evidence="2" type="ORF">O0235_07865</name>
</gene>
<name>A0ABY7M4Z9_9CHLR</name>